<evidence type="ECO:0000313" key="4">
    <source>
        <dbReference type="Proteomes" id="UP000240912"/>
    </source>
</evidence>
<feature type="signal peptide" evidence="1">
    <location>
        <begin position="1"/>
        <end position="19"/>
    </location>
</feature>
<evidence type="ECO:0000313" key="3">
    <source>
        <dbReference type="EMBL" id="PST81619.1"/>
    </source>
</evidence>
<proteinExistence type="predicted"/>
<feature type="domain" description="Outer membrane protein beta-barrel" evidence="2">
    <location>
        <begin position="18"/>
        <end position="199"/>
    </location>
</feature>
<sequence>MKKLFLSAAAIVLSTAAMAQTKMSGNDARFGLKAGVNLSRLHSSGDGMNLNDYAKDNIGFSVTGFGDFGVANNFFIQPGITLQSKGGKWENSPGNADVTVSQNIMSVDVPVNAVLRIPTGDAGAFQVSVGPYIGFNLSGKTKIEGSAGQTGGSTESDIEFGNTTDDDLSSMDYGANFGLGYRLNNGFMVGANYGLGLANQIPKDARNGDMKWTNRIVGFTVGYSF</sequence>
<dbReference type="InterPro" id="IPR025665">
    <property type="entry name" value="Beta-barrel_OMP_2"/>
</dbReference>
<dbReference type="EMBL" id="PYLS01000009">
    <property type="protein sequence ID" value="PST81619.1"/>
    <property type="molecule type" value="Genomic_DNA"/>
</dbReference>
<reference evidence="3 4" key="1">
    <citation type="submission" date="2018-03" db="EMBL/GenBank/DDBJ databases">
        <authorList>
            <person name="Keele B.F."/>
        </authorList>
    </citation>
    <scope>NUCLEOTIDE SEQUENCE [LARGE SCALE GENOMIC DNA]</scope>
    <source>
        <strain evidence="3 4">YL28-9</strain>
    </source>
</reference>
<dbReference type="Proteomes" id="UP000240912">
    <property type="component" value="Unassembled WGS sequence"/>
</dbReference>
<accession>A0A2T3HGQ8</accession>
<evidence type="ECO:0000256" key="1">
    <source>
        <dbReference type="SAM" id="SignalP"/>
    </source>
</evidence>
<keyword evidence="1" id="KW-0732">Signal</keyword>
<comment type="caution">
    <text evidence="3">The sequence shown here is derived from an EMBL/GenBank/DDBJ whole genome shotgun (WGS) entry which is preliminary data.</text>
</comment>
<dbReference type="AlphaFoldDB" id="A0A2T3HGQ8"/>
<dbReference type="OrthoDB" id="1150878at2"/>
<feature type="chain" id="PRO_5015480903" evidence="1">
    <location>
        <begin position="20"/>
        <end position="225"/>
    </location>
</feature>
<dbReference type="RefSeq" id="WP_107217499.1">
    <property type="nucleotide sequence ID" value="NZ_KZ686273.1"/>
</dbReference>
<gene>
    <name evidence="3" type="ORF">C7T94_18550</name>
</gene>
<name>A0A2T3HGQ8_9SPHI</name>
<evidence type="ECO:0000259" key="2">
    <source>
        <dbReference type="Pfam" id="PF13568"/>
    </source>
</evidence>
<protein>
    <submittedName>
        <fullName evidence="3">PorT family protein</fullName>
    </submittedName>
</protein>
<keyword evidence="4" id="KW-1185">Reference proteome</keyword>
<organism evidence="3 4">
    <name type="scientific">Pedobacter yulinensis</name>
    <dbReference type="NCBI Taxonomy" id="2126353"/>
    <lineage>
        <taxon>Bacteria</taxon>
        <taxon>Pseudomonadati</taxon>
        <taxon>Bacteroidota</taxon>
        <taxon>Sphingobacteriia</taxon>
        <taxon>Sphingobacteriales</taxon>
        <taxon>Sphingobacteriaceae</taxon>
        <taxon>Pedobacter</taxon>
    </lineage>
</organism>
<dbReference type="Pfam" id="PF13568">
    <property type="entry name" value="OMP_b-brl_2"/>
    <property type="match status" value="1"/>
</dbReference>